<dbReference type="Pfam" id="PF04366">
    <property type="entry name" value="Ysc84"/>
    <property type="match status" value="1"/>
</dbReference>
<organism evidence="2 3">
    <name type="scientific">Alkalimonas collagenimarina</name>
    <dbReference type="NCBI Taxonomy" id="400390"/>
    <lineage>
        <taxon>Bacteria</taxon>
        <taxon>Pseudomonadati</taxon>
        <taxon>Pseudomonadota</taxon>
        <taxon>Gammaproteobacteria</taxon>
        <taxon>Alkalimonas</taxon>
    </lineage>
</organism>
<dbReference type="PROSITE" id="PS51257">
    <property type="entry name" value="PROKAR_LIPOPROTEIN"/>
    <property type="match status" value="1"/>
</dbReference>
<comment type="caution">
    <text evidence="2">The sequence shown here is derived from an EMBL/GenBank/DDBJ whole genome shotgun (WGS) entry which is preliminary data.</text>
</comment>
<dbReference type="Proteomes" id="UP001231616">
    <property type="component" value="Unassembled WGS sequence"/>
</dbReference>
<evidence type="ECO:0000313" key="3">
    <source>
        <dbReference type="Proteomes" id="UP001231616"/>
    </source>
</evidence>
<proteinExistence type="predicted"/>
<feature type="domain" description="Ysc84 actin-binding" evidence="1">
    <location>
        <begin position="99"/>
        <end position="187"/>
    </location>
</feature>
<accession>A0ABT9H268</accession>
<protein>
    <submittedName>
        <fullName evidence="2">YSC84-related protein</fullName>
    </submittedName>
</protein>
<name>A0ABT9H268_9GAMM</name>
<dbReference type="EMBL" id="JAUZVZ010000024">
    <property type="protein sequence ID" value="MDP4537392.1"/>
    <property type="molecule type" value="Genomic_DNA"/>
</dbReference>
<evidence type="ECO:0000259" key="1">
    <source>
        <dbReference type="Pfam" id="PF04366"/>
    </source>
</evidence>
<dbReference type="RefSeq" id="WP_305894654.1">
    <property type="nucleotide sequence ID" value="NZ_JAUZVZ010000024.1"/>
</dbReference>
<evidence type="ECO:0000313" key="2">
    <source>
        <dbReference type="EMBL" id="MDP4537392.1"/>
    </source>
</evidence>
<dbReference type="InterPro" id="IPR007461">
    <property type="entry name" value="Ysc84_actin-binding"/>
</dbReference>
<reference evidence="2 3" key="1">
    <citation type="submission" date="2023-08" db="EMBL/GenBank/DDBJ databases">
        <authorList>
            <person name="Joshi A."/>
            <person name="Thite S."/>
        </authorList>
    </citation>
    <scope>NUCLEOTIDE SEQUENCE [LARGE SCALE GENOMIC DNA]</scope>
    <source>
        <strain evidence="2 3">AC40</strain>
    </source>
</reference>
<gene>
    <name evidence="2" type="ORF">Q3O60_14460</name>
</gene>
<keyword evidence="3" id="KW-1185">Reference proteome</keyword>
<sequence length="187" mass="20018">MKANYIGLLIVLLFTLQGCAGGYRATPDEQRLAIQDMRQQSLARLYQEKSSARAEVQAAPGYAVFSNANINVILASFGGGYGVVRNNSTGQDTYMRVGELGLGLGAGVKDYRLVMVFHTDESMERFIEQGWTFGGQADAAAKAGDKGGAVGAEASVNDVTVYQMTESGLALQATLKGSRFWVDESLN</sequence>